<name>A0AAN9K9D1_CLITE</name>
<keyword evidence="1" id="KW-0812">Transmembrane</keyword>
<proteinExistence type="predicted"/>
<protein>
    <submittedName>
        <fullName evidence="2">Uncharacterized protein</fullName>
    </submittedName>
</protein>
<feature type="transmembrane region" description="Helical" evidence="1">
    <location>
        <begin position="44"/>
        <end position="66"/>
    </location>
</feature>
<sequence>MFNKGHYGTAAGVALMYNNDCVCNNTHYRCWSHLHERCSCSSTIVSIVALTITVATNYMSGVPAAVPQCPLLSVSGHCGTAAGTSLMQMAAATIVCATIHTIGAAVIYMSVVPIMKAKTHAEEVWRKAAQYEHFNILPLYGNCITPSMMKLLEIQAVIDALHRVDKLPTVTDDDPIMPVEFMRLK</sequence>
<dbReference type="EMBL" id="JAYKXN010000002">
    <property type="protein sequence ID" value="KAK7311619.1"/>
    <property type="molecule type" value="Genomic_DNA"/>
</dbReference>
<keyword evidence="3" id="KW-1185">Reference proteome</keyword>
<dbReference type="AlphaFoldDB" id="A0AAN9K9D1"/>
<reference evidence="2 3" key="1">
    <citation type="submission" date="2024-01" db="EMBL/GenBank/DDBJ databases">
        <title>The genomes of 5 underutilized Papilionoideae crops provide insights into root nodulation and disease resistance.</title>
        <authorList>
            <person name="Yuan L."/>
        </authorList>
    </citation>
    <scope>NUCLEOTIDE SEQUENCE [LARGE SCALE GENOMIC DNA]</scope>
    <source>
        <strain evidence="2">LY-2023</strain>
        <tissue evidence="2">Leaf</tissue>
    </source>
</reference>
<comment type="caution">
    <text evidence="2">The sequence shown here is derived from an EMBL/GenBank/DDBJ whole genome shotgun (WGS) entry which is preliminary data.</text>
</comment>
<keyword evidence="1" id="KW-1133">Transmembrane helix</keyword>
<feature type="transmembrane region" description="Helical" evidence="1">
    <location>
        <begin position="86"/>
        <end position="108"/>
    </location>
</feature>
<accession>A0AAN9K9D1</accession>
<evidence type="ECO:0000313" key="2">
    <source>
        <dbReference type="EMBL" id="KAK7311619.1"/>
    </source>
</evidence>
<keyword evidence="1" id="KW-0472">Membrane</keyword>
<evidence type="ECO:0000256" key="1">
    <source>
        <dbReference type="SAM" id="Phobius"/>
    </source>
</evidence>
<gene>
    <name evidence="2" type="ORF">RJT34_09876</name>
</gene>
<organism evidence="2 3">
    <name type="scientific">Clitoria ternatea</name>
    <name type="common">Butterfly pea</name>
    <dbReference type="NCBI Taxonomy" id="43366"/>
    <lineage>
        <taxon>Eukaryota</taxon>
        <taxon>Viridiplantae</taxon>
        <taxon>Streptophyta</taxon>
        <taxon>Embryophyta</taxon>
        <taxon>Tracheophyta</taxon>
        <taxon>Spermatophyta</taxon>
        <taxon>Magnoliopsida</taxon>
        <taxon>eudicotyledons</taxon>
        <taxon>Gunneridae</taxon>
        <taxon>Pentapetalae</taxon>
        <taxon>rosids</taxon>
        <taxon>fabids</taxon>
        <taxon>Fabales</taxon>
        <taxon>Fabaceae</taxon>
        <taxon>Papilionoideae</taxon>
        <taxon>50 kb inversion clade</taxon>
        <taxon>NPAAA clade</taxon>
        <taxon>indigoferoid/millettioid clade</taxon>
        <taxon>Phaseoleae</taxon>
        <taxon>Clitoria</taxon>
    </lineage>
</organism>
<dbReference type="Proteomes" id="UP001359559">
    <property type="component" value="Unassembled WGS sequence"/>
</dbReference>
<evidence type="ECO:0000313" key="3">
    <source>
        <dbReference type="Proteomes" id="UP001359559"/>
    </source>
</evidence>